<keyword evidence="3" id="KW-0732">Signal</keyword>
<dbReference type="InterPro" id="IPR029033">
    <property type="entry name" value="His_PPase_superfam"/>
</dbReference>
<keyword evidence="2" id="KW-0325">Glycoprotein</keyword>
<dbReference type="Proteomes" id="UP000069940">
    <property type="component" value="Unassembled WGS sequence"/>
</dbReference>
<dbReference type="Pfam" id="PF00328">
    <property type="entry name" value="His_Phos_2"/>
    <property type="match status" value="1"/>
</dbReference>
<organism evidence="4 5">
    <name type="scientific">Aedes albopictus</name>
    <name type="common">Asian tiger mosquito</name>
    <name type="synonym">Stegomyia albopicta</name>
    <dbReference type="NCBI Taxonomy" id="7160"/>
    <lineage>
        <taxon>Eukaryota</taxon>
        <taxon>Metazoa</taxon>
        <taxon>Ecdysozoa</taxon>
        <taxon>Arthropoda</taxon>
        <taxon>Hexapoda</taxon>
        <taxon>Insecta</taxon>
        <taxon>Pterygota</taxon>
        <taxon>Neoptera</taxon>
        <taxon>Endopterygota</taxon>
        <taxon>Diptera</taxon>
        <taxon>Nematocera</taxon>
        <taxon>Culicoidea</taxon>
        <taxon>Culicidae</taxon>
        <taxon>Culicinae</taxon>
        <taxon>Aedini</taxon>
        <taxon>Aedes</taxon>
        <taxon>Stegomyia</taxon>
    </lineage>
</organism>
<evidence type="ECO:0000256" key="3">
    <source>
        <dbReference type="SAM" id="SignalP"/>
    </source>
</evidence>
<evidence type="ECO:0000313" key="4">
    <source>
        <dbReference type="EnsemblMetazoa" id="AALFPA23_007077.P9379"/>
    </source>
</evidence>
<dbReference type="RefSeq" id="XP_019560267.3">
    <property type="nucleotide sequence ID" value="XM_019704722.3"/>
</dbReference>
<dbReference type="PANTHER" id="PTHR20963">
    <property type="entry name" value="MULTIPLE INOSITOL POLYPHOSPHATE PHOSPHATASE-RELATED"/>
    <property type="match status" value="1"/>
</dbReference>
<proteinExistence type="predicted"/>
<evidence type="ECO:0000256" key="2">
    <source>
        <dbReference type="ARBA" id="ARBA00023180"/>
    </source>
</evidence>
<dbReference type="GeneID" id="109428883"/>
<keyword evidence="1" id="KW-0378">Hydrolase</keyword>
<dbReference type="EnsemblMetazoa" id="AALFPA23_007077.R9379">
    <property type="protein sequence ID" value="AALFPA23_007077.P9379"/>
    <property type="gene ID" value="AALFPA23_007077"/>
</dbReference>
<feature type="chain" id="PRO_5047433727" description="2,3-bisphosphoglycerate 3-phosphatase" evidence="3">
    <location>
        <begin position="20"/>
        <end position="442"/>
    </location>
</feature>
<name>A0ABM1Y9N9_AEDAL</name>
<dbReference type="PIRSF" id="PIRSF000894">
    <property type="entry name" value="Acid_phosphatase"/>
    <property type="match status" value="1"/>
</dbReference>
<keyword evidence="5" id="KW-1185">Reference proteome</keyword>
<protein>
    <recommendedName>
        <fullName evidence="6">2,3-bisphosphoglycerate 3-phosphatase</fullName>
    </recommendedName>
</protein>
<evidence type="ECO:0008006" key="6">
    <source>
        <dbReference type="Google" id="ProtNLM"/>
    </source>
</evidence>
<accession>A0ABM1Y9N9</accession>
<evidence type="ECO:0000256" key="1">
    <source>
        <dbReference type="ARBA" id="ARBA00022801"/>
    </source>
</evidence>
<evidence type="ECO:0000313" key="5">
    <source>
        <dbReference type="Proteomes" id="UP000069940"/>
    </source>
</evidence>
<dbReference type="CDD" id="cd07061">
    <property type="entry name" value="HP_HAP_like"/>
    <property type="match status" value="1"/>
</dbReference>
<reference evidence="5" key="1">
    <citation type="journal article" date="2015" name="Proc. Natl. Acad. Sci. U.S.A.">
        <title>Genome sequence of the Asian Tiger mosquito, Aedes albopictus, reveals insights into its biology, genetics, and evolution.</title>
        <authorList>
            <person name="Chen X.G."/>
            <person name="Jiang X."/>
            <person name="Gu J."/>
            <person name="Xu M."/>
            <person name="Wu Y."/>
            <person name="Deng Y."/>
            <person name="Zhang C."/>
            <person name="Bonizzoni M."/>
            <person name="Dermauw W."/>
            <person name="Vontas J."/>
            <person name="Armbruster P."/>
            <person name="Huang X."/>
            <person name="Yang Y."/>
            <person name="Zhang H."/>
            <person name="He W."/>
            <person name="Peng H."/>
            <person name="Liu Y."/>
            <person name="Wu K."/>
            <person name="Chen J."/>
            <person name="Lirakis M."/>
            <person name="Topalis P."/>
            <person name="Van Leeuwen T."/>
            <person name="Hall A.B."/>
            <person name="Jiang X."/>
            <person name="Thorpe C."/>
            <person name="Mueller R.L."/>
            <person name="Sun C."/>
            <person name="Waterhouse R.M."/>
            <person name="Yan G."/>
            <person name="Tu Z.J."/>
            <person name="Fang X."/>
            <person name="James A.A."/>
        </authorList>
    </citation>
    <scope>NUCLEOTIDE SEQUENCE [LARGE SCALE GENOMIC DNA]</scope>
    <source>
        <strain evidence="5">Foshan</strain>
    </source>
</reference>
<sequence>MPSSSSLLLIVVICGISLATVLVHGQACSEKPWETVHRRLATKTPYRHVFRDGAYLPVPGDIDGCQVRRTWGLFRHGTRNPSKKVIDRMNTDLVDIRDDILQHGKLCKKELEMFQRWKPRLKMDQEKILVDEGADEMQQLGKRFRARYGRQLPDDYRKEDFYFKFTKTERAENSARNFSLGLFGRTVDVEYPTALSRDPVLRFYKLCQRWRTEIKENPKAVQEVELFYNSKPMKDIIGRISKKVGTYLDADSIYLMYQACAFETAWSKKHTSPWCTLFDKSTIKLLEFGEDLEYYWIDGYGHELTYEQACSAFGDLLKRFDGEHEPHTFYFTHSGTLLKVMAFLGMYRDDFTLTHKDYERKRQWRVSEIDAFATNLVFTQLECTNGTHVMLNHQERPVHIPGCPRGQILCDYDHFKRLFGERMSNCAFDTMCSLEVPRRDEL</sequence>
<dbReference type="PANTHER" id="PTHR20963:SF51">
    <property type="entry name" value="MULTIPLE INOSITOL POLYPHOSPHATE PHOSPHATASE 1"/>
    <property type="match status" value="1"/>
</dbReference>
<feature type="signal peptide" evidence="3">
    <location>
        <begin position="1"/>
        <end position="19"/>
    </location>
</feature>
<dbReference type="InterPro" id="IPR016274">
    <property type="entry name" value="Histidine_acid_Pase_euk"/>
</dbReference>
<dbReference type="InterPro" id="IPR000560">
    <property type="entry name" value="His_Pase_clade-2"/>
</dbReference>
<reference evidence="4" key="2">
    <citation type="submission" date="2025-05" db="UniProtKB">
        <authorList>
            <consortium name="EnsemblMetazoa"/>
        </authorList>
    </citation>
    <scope>IDENTIFICATION</scope>
    <source>
        <strain evidence="4">Foshan</strain>
    </source>
</reference>
<dbReference type="SUPFAM" id="SSF53254">
    <property type="entry name" value="Phosphoglycerate mutase-like"/>
    <property type="match status" value="1"/>
</dbReference>
<dbReference type="Gene3D" id="3.40.50.1240">
    <property type="entry name" value="Phosphoglycerate mutase-like"/>
    <property type="match status" value="1"/>
</dbReference>